<organism evidence="1 2">
    <name type="scientific">Intestinimonas massiliensis</name>
    <name type="common">ex Afouda et al. 2020</name>
    <dbReference type="NCBI Taxonomy" id="1673721"/>
    <lineage>
        <taxon>Bacteria</taxon>
        <taxon>Bacillati</taxon>
        <taxon>Bacillota</taxon>
        <taxon>Clostridia</taxon>
        <taxon>Eubacteriales</taxon>
        <taxon>Intestinimonas</taxon>
    </lineage>
</organism>
<evidence type="ECO:0000313" key="1">
    <source>
        <dbReference type="EMBL" id="MCQ4771477.1"/>
    </source>
</evidence>
<dbReference type="GO" id="GO:0016874">
    <property type="term" value="F:ligase activity"/>
    <property type="evidence" value="ECO:0007669"/>
    <property type="project" value="UniProtKB-KW"/>
</dbReference>
<dbReference type="RefSeq" id="WP_256304643.1">
    <property type="nucleotide sequence ID" value="NZ_JANFYS010000032.1"/>
</dbReference>
<accession>A0AAW5JQM4</accession>
<name>A0AAW5JQM4_9FIRM</name>
<gene>
    <name evidence="1" type="ORF">NE579_13595</name>
</gene>
<protein>
    <submittedName>
        <fullName evidence="1">F420-0--gamma-glutamyl ligase</fullName>
    </submittedName>
</protein>
<dbReference type="AlphaFoldDB" id="A0AAW5JQM4"/>
<dbReference type="Proteomes" id="UP001204562">
    <property type="component" value="Unassembled WGS sequence"/>
</dbReference>
<evidence type="ECO:0000313" key="2">
    <source>
        <dbReference type="Proteomes" id="UP001204562"/>
    </source>
</evidence>
<comment type="caution">
    <text evidence="1">The sequence shown here is derived from an EMBL/GenBank/DDBJ whole genome shotgun (WGS) entry which is preliminary data.</text>
</comment>
<dbReference type="EMBL" id="JANFYS010000032">
    <property type="protein sequence ID" value="MCQ4771477.1"/>
    <property type="molecule type" value="Genomic_DNA"/>
</dbReference>
<dbReference type="Gene3D" id="3.30.1330.100">
    <property type="entry name" value="CofE-like"/>
    <property type="match status" value="1"/>
</dbReference>
<keyword evidence="1" id="KW-0436">Ligase</keyword>
<reference evidence="1" key="1">
    <citation type="submission" date="2022-06" db="EMBL/GenBank/DDBJ databases">
        <title>Isolation of gut microbiota from human fecal samples.</title>
        <authorList>
            <person name="Pamer E.G."/>
            <person name="Barat B."/>
            <person name="Waligurski E."/>
            <person name="Medina S."/>
            <person name="Paddock L."/>
            <person name="Mostad J."/>
        </authorList>
    </citation>
    <scope>NUCLEOTIDE SEQUENCE</scope>
    <source>
        <strain evidence="1">DFI.9.91</strain>
    </source>
</reference>
<sequence length="261" mass="28720">MQFQVNDSKNVTIQVGDRYFARNAIQTHFVQIGENYIDLVKRYVAPLYQEGDILSISEKIVALCQKRVVYKKDMRLSWLAKFLSKFAMHSEAGIGVDSPWKMQFAIDHCGALKVIWAAICAGVGKLFGKHGIFYDMVGQEITGLDGFYDHVFDVYGQFGIRIPENSSGVCDEIYAATGVTAMIVDANDLTRDILGKAQALEEPEADLLGMIRDNPAGQSAQCTPFILIRPIAAEEVEACEAARVQTVELDPKTVTTAGGEA</sequence>
<proteinExistence type="predicted"/>
<dbReference type="SUPFAM" id="SSF144010">
    <property type="entry name" value="CofE-like"/>
    <property type="match status" value="1"/>
</dbReference>